<evidence type="ECO:0000256" key="6">
    <source>
        <dbReference type="ARBA" id="ARBA00040885"/>
    </source>
</evidence>
<dbReference type="InterPro" id="IPR005119">
    <property type="entry name" value="LysR_subst-bd"/>
</dbReference>
<dbReference type="Proteomes" id="UP000003822">
    <property type="component" value="Unassembled WGS sequence"/>
</dbReference>
<dbReference type="InterPro" id="IPR036388">
    <property type="entry name" value="WH-like_DNA-bd_sf"/>
</dbReference>
<dbReference type="SUPFAM" id="SSF53850">
    <property type="entry name" value="Periplasmic binding protein-like II"/>
    <property type="match status" value="1"/>
</dbReference>
<dbReference type="Pfam" id="PF03466">
    <property type="entry name" value="LysR_substrate"/>
    <property type="match status" value="1"/>
</dbReference>
<evidence type="ECO:0000313" key="9">
    <source>
        <dbReference type="Proteomes" id="UP000003822"/>
    </source>
</evidence>
<dbReference type="PROSITE" id="PS50931">
    <property type="entry name" value="HTH_LYSR"/>
    <property type="match status" value="1"/>
</dbReference>
<comment type="similarity">
    <text evidence="1">Belongs to the LysR transcriptional regulatory family.</text>
</comment>
<evidence type="ECO:0000256" key="4">
    <source>
        <dbReference type="ARBA" id="ARBA00023159"/>
    </source>
</evidence>
<dbReference type="PANTHER" id="PTHR30346">
    <property type="entry name" value="TRANSCRIPTIONAL DUAL REGULATOR HCAR-RELATED"/>
    <property type="match status" value="1"/>
</dbReference>
<dbReference type="PATRIC" id="fig|435830.3.peg.1226"/>
<organism evidence="8 9">
    <name type="scientific">Actinomyces graevenitzii C83</name>
    <dbReference type="NCBI Taxonomy" id="435830"/>
    <lineage>
        <taxon>Bacteria</taxon>
        <taxon>Bacillati</taxon>
        <taxon>Actinomycetota</taxon>
        <taxon>Actinomycetes</taxon>
        <taxon>Actinomycetales</taxon>
        <taxon>Actinomycetaceae</taxon>
        <taxon>Actinomyces</taxon>
    </lineage>
</organism>
<dbReference type="Gene3D" id="3.40.190.10">
    <property type="entry name" value="Periplasmic binding protein-like II"/>
    <property type="match status" value="2"/>
</dbReference>
<dbReference type="SUPFAM" id="SSF46785">
    <property type="entry name" value="Winged helix' DNA-binding domain"/>
    <property type="match status" value="1"/>
</dbReference>
<keyword evidence="3" id="KW-0238">DNA-binding</keyword>
<dbReference type="GO" id="GO:0003677">
    <property type="term" value="F:DNA binding"/>
    <property type="evidence" value="ECO:0007669"/>
    <property type="project" value="UniProtKB-KW"/>
</dbReference>
<keyword evidence="5" id="KW-0804">Transcription</keyword>
<sequence length="311" mass="33675">MPSLSMPSFSQLRAFVTLCDHKHYGDAAAALGVSQPSLSQSISALEKRVDGPLIERTTRQVLITPLGQDLLPFARDAVLAAEGFIEAASRISQERYGQVRLGIIPTAAPYLAESVASGVPNAANTADFGRISEFREMTTPDILDALACGDIDLGLVALDESMERFISEPLWDEDLVIAVPDTHPWVGRTNVKPAELSRQPLILMEAGNCLRDQTLALCNIPINEVAATTIDMATALRLVKVGGGIAVVPEGALRTGEGQTVSVARFAEPVPTRRLALIHRPSTVHQESFEEIAERLRDYVDKTRMVVTPIE</sequence>
<dbReference type="InterPro" id="IPR000847">
    <property type="entry name" value="LysR_HTH_N"/>
</dbReference>
<evidence type="ECO:0000256" key="1">
    <source>
        <dbReference type="ARBA" id="ARBA00009437"/>
    </source>
</evidence>
<evidence type="ECO:0000259" key="7">
    <source>
        <dbReference type="PROSITE" id="PS50931"/>
    </source>
</evidence>
<dbReference type="InterPro" id="IPR036390">
    <property type="entry name" value="WH_DNA-bd_sf"/>
</dbReference>
<dbReference type="Pfam" id="PF00126">
    <property type="entry name" value="HTH_1"/>
    <property type="match status" value="1"/>
</dbReference>
<evidence type="ECO:0000313" key="8">
    <source>
        <dbReference type="EMBL" id="EHM88158.1"/>
    </source>
</evidence>
<accession>G9PG13</accession>
<dbReference type="CDD" id="cd08411">
    <property type="entry name" value="PBP2_OxyR"/>
    <property type="match status" value="1"/>
</dbReference>
<dbReference type="eggNOG" id="COG0583">
    <property type="taxonomic scope" value="Bacteria"/>
</dbReference>
<keyword evidence="4" id="KW-0010">Activator</keyword>
<keyword evidence="9" id="KW-1185">Reference proteome</keyword>
<dbReference type="PANTHER" id="PTHR30346:SF26">
    <property type="entry name" value="HYDROGEN PEROXIDE-INDUCIBLE GENES ACTIVATOR"/>
    <property type="match status" value="1"/>
</dbReference>
<dbReference type="STRING" id="435830.HMPREF0045_01269"/>
<dbReference type="OrthoDB" id="3181812at2"/>
<reference evidence="8 9" key="1">
    <citation type="submission" date="2011-10" db="EMBL/GenBank/DDBJ databases">
        <title>The Genome Sequence of Actinomyces graevenitzii C83.</title>
        <authorList>
            <consortium name="The Broad Institute Genome Sequencing Platform"/>
            <consortium name="The Broad Institute Genome Sequencing Center for Infectious Disease"/>
            <person name="Earl A."/>
            <person name="Ward D."/>
            <person name="Feldgarden M."/>
            <person name="Gevers D."/>
            <person name="Sibley C.D."/>
            <person name="Field T.R."/>
            <person name="Grinwis M."/>
            <person name="Eshaghurshan C.S."/>
            <person name="Surette M.G."/>
            <person name="Young S.K."/>
            <person name="Zeng Q."/>
            <person name="Gargeya S."/>
            <person name="Fitzgerald M."/>
            <person name="Haas B."/>
            <person name="Abouelleil A."/>
            <person name="Alvarado L."/>
            <person name="Arachchi H.M."/>
            <person name="Berlin A."/>
            <person name="Brown A."/>
            <person name="Chapman S.B."/>
            <person name="Chen Z."/>
            <person name="Dunbar C."/>
            <person name="Freedman E."/>
            <person name="Gearin G."/>
            <person name="Goldberg J."/>
            <person name="Griggs A."/>
            <person name="Gujja S."/>
            <person name="Heiman D."/>
            <person name="Howarth C."/>
            <person name="Larson L."/>
            <person name="Lui A."/>
            <person name="MacDonald P.J.P."/>
            <person name="Montmayeur A."/>
            <person name="Murphy C."/>
            <person name="Neiman D."/>
            <person name="Pearson M."/>
            <person name="Priest M."/>
            <person name="Roberts A."/>
            <person name="Saif S."/>
            <person name="Shea T."/>
            <person name="Shenoy N."/>
            <person name="Sisk P."/>
            <person name="Stolte C."/>
            <person name="Sykes S."/>
            <person name="Wortman J."/>
            <person name="Nusbaum C."/>
            <person name="Birren B."/>
        </authorList>
    </citation>
    <scope>NUCLEOTIDE SEQUENCE [LARGE SCALE GENOMIC DNA]</scope>
    <source>
        <strain evidence="8 9">C83</strain>
    </source>
</reference>
<dbReference type="EMBL" id="ACRN01000008">
    <property type="protein sequence ID" value="EHM88158.1"/>
    <property type="molecule type" value="Genomic_DNA"/>
</dbReference>
<dbReference type="RefSeq" id="WP_005986654.1">
    <property type="nucleotide sequence ID" value="NZ_JH470338.1"/>
</dbReference>
<name>G9PG13_9ACTO</name>
<gene>
    <name evidence="8" type="ORF">HMPREF0045_01269</name>
</gene>
<proteinExistence type="inferred from homology"/>
<keyword evidence="2" id="KW-0805">Transcription regulation</keyword>
<evidence type="ECO:0000256" key="5">
    <source>
        <dbReference type="ARBA" id="ARBA00023163"/>
    </source>
</evidence>
<dbReference type="GO" id="GO:0003700">
    <property type="term" value="F:DNA-binding transcription factor activity"/>
    <property type="evidence" value="ECO:0007669"/>
    <property type="project" value="InterPro"/>
</dbReference>
<comment type="caution">
    <text evidence="8">The sequence shown here is derived from an EMBL/GenBank/DDBJ whole genome shotgun (WGS) entry which is preliminary data.</text>
</comment>
<feature type="domain" description="HTH lysR-type" evidence="7">
    <location>
        <begin position="7"/>
        <end position="64"/>
    </location>
</feature>
<dbReference type="GO" id="GO:0032993">
    <property type="term" value="C:protein-DNA complex"/>
    <property type="evidence" value="ECO:0007669"/>
    <property type="project" value="TreeGrafter"/>
</dbReference>
<evidence type="ECO:0000256" key="2">
    <source>
        <dbReference type="ARBA" id="ARBA00023015"/>
    </source>
</evidence>
<dbReference type="AlphaFoldDB" id="G9PG13"/>
<protein>
    <recommendedName>
        <fullName evidence="6">Probable hydrogen peroxide-inducible genes activator</fullName>
    </recommendedName>
</protein>
<dbReference type="HOGENOM" id="CLU_039613_6_4_11"/>
<evidence type="ECO:0000256" key="3">
    <source>
        <dbReference type="ARBA" id="ARBA00023125"/>
    </source>
</evidence>
<dbReference type="Gene3D" id="1.10.10.10">
    <property type="entry name" value="Winged helix-like DNA-binding domain superfamily/Winged helix DNA-binding domain"/>
    <property type="match status" value="1"/>
</dbReference>